<dbReference type="EMBL" id="JACHFE010000006">
    <property type="protein sequence ID" value="MBB5322011.1"/>
    <property type="molecule type" value="Genomic_DNA"/>
</dbReference>
<name>A0A840UH11_9GAMM</name>
<dbReference type="Gene3D" id="3.30.160.670">
    <property type="match status" value="1"/>
</dbReference>
<dbReference type="Pfam" id="PF13590">
    <property type="entry name" value="DUF4136"/>
    <property type="match status" value="1"/>
</dbReference>
<reference evidence="3 4" key="1">
    <citation type="submission" date="2020-08" db="EMBL/GenBank/DDBJ databases">
        <title>Genomic Encyclopedia of Type Strains, Phase IV (KMG-IV): sequencing the most valuable type-strain genomes for metagenomic binning, comparative biology and taxonomic classification.</title>
        <authorList>
            <person name="Goeker M."/>
        </authorList>
    </citation>
    <scope>NUCLEOTIDE SEQUENCE [LARGE SCALE GENOMIC DNA]</scope>
    <source>
        <strain evidence="3 4">DSM 22359</strain>
    </source>
</reference>
<keyword evidence="4" id="KW-1185">Reference proteome</keyword>
<dbReference type="InterPro" id="IPR025411">
    <property type="entry name" value="DUF4136"/>
</dbReference>
<evidence type="ECO:0000313" key="3">
    <source>
        <dbReference type="EMBL" id="MBB5322011.1"/>
    </source>
</evidence>
<proteinExistence type="predicted"/>
<sequence>MMRILMTVLLAGFLAGCASSVVTDYQSRTAFSDYTTWAFAPDQESGGFLSLDGQRVREAVARELGGTTLKRADEAEADLLISWRIQEEDRLEQSGVGLGFGFGHGNFGWGITAPPPIREVTEGKLIVRLADRESGEVVWQAISRRYLRETQSPETRQRIIDEVVSDMFSQYPPELN</sequence>
<gene>
    <name evidence="3" type="ORF">HNR38_002506</name>
</gene>
<feature type="signal peptide" evidence="1">
    <location>
        <begin position="1"/>
        <end position="20"/>
    </location>
</feature>
<accession>A0A840UH11</accession>
<dbReference type="Proteomes" id="UP000591735">
    <property type="component" value="Unassembled WGS sequence"/>
</dbReference>
<organism evidence="3 4">
    <name type="scientific">Marinobacter oulmenensis</name>
    <dbReference type="NCBI Taxonomy" id="643747"/>
    <lineage>
        <taxon>Bacteria</taxon>
        <taxon>Pseudomonadati</taxon>
        <taxon>Pseudomonadota</taxon>
        <taxon>Gammaproteobacteria</taxon>
        <taxon>Pseudomonadales</taxon>
        <taxon>Marinobacteraceae</taxon>
        <taxon>Marinobacter</taxon>
    </lineage>
</organism>
<dbReference type="PROSITE" id="PS51257">
    <property type="entry name" value="PROKAR_LIPOPROTEIN"/>
    <property type="match status" value="1"/>
</dbReference>
<evidence type="ECO:0000313" key="4">
    <source>
        <dbReference type="Proteomes" id="UP000591735"/>
    </source>
</evidence>
<comment type="caution">
    <text evidence="3">The sequence shown here is derived from an EMBL/GenBank/DDBJ whole genome shotgun (WGS) entry which is preliminary data.</text>
</comment>
<evidence type="ECO:0000256" key="1">
    <source>
        <dbReference type="SAM" id="SignalP"/>
    </source>
</evidence>
<feature type="chain" id="PRO_5032348140" description="DUF4136 domain-containing protein" evidence="1">
    <location>
        <begin position="21"/>
        <end position="176"/>
    </location>
</feature>
<dbReference type="AlphaFoldDB" id="A0A840UH11"/>
<keyword evidence="1" id="KW-0732">Signal</keyword>
<evidence type="ECO:0000259" key="2">
    <source>
        <dbReference type="Pfam" id="PF13590"/>
    </source>
</evidence>
<protein>
    <recommendedName>
        <fullName evidence="2">DUF4136 domain-containing protein</fullName>
    </recommendedName>
</protein>
<feature type="domain" description="DUF4136" evidence="2">
    <location>
        <begin position="21"/>
        <end position="173"/>
    </location>
</feature>